<evidence type="ECO:0000256" key="1">
    <source>
        <dbReference type="SAM" id="Phobius"/>
    </source>
</evidence>
<reference evidence="3" key="1">
    <citation type="submission" date="2016-11" db="UniProtKB">
        <authorList>
            <consortium name="WormBaseParasite"/>
        </authorList>
    </citation>
    <scope>IDENTIFICATION</scope>
</reference>
<keyword evidence="2" id="KW-1185">Reference proteome</keyword>
<protein>
    <submittedName>
        <fullName evidence="3">Transmembrane protein</fullName>
    </submittedName>
</protein>
<feature type="transmembrane region" description="Helical" evidence="1">
    <location>
        <begin position="63"/>
        <end position="87"/>
    </location>
</feature>
<dbReference type="AlphaFoldDB" id="A0A1I7XN36"/>
<organism evidence="2 3">
    <name type="scientific">Heterorhabditis bacteriophora</name>
    <name type="common">Entomopathogenic nematode worm</name>
    <dbReference type="NCBI Taxonomy" id="37862"/>
    <lineage>
        <taxon>Eukaryota</taxon>
        <taxon>Metazoa</taxon>
        <taxon>Ecdysozoa</taxon>
        <taxon>Nematoda</taxon>
        <taxon>Chromadorea</taxon>
        <taxon>Rhabditida</taxon>
        <taxon>Rhabditina</taxon>
        <taxon>Rhabditomorpha</taxon>
        <taxon>Strongyloidea</taxon>
        <taxon>Heterorhabditidae</taxon>
        <taxon>Heterorhabditis</taxon>
    </lineage>
</organism>
<evidence type="ECO:0000313" key="3">
    <source>
        <dbReference type="WBParaSite" id="Hba_18729"/>
    </source>
</evidence>
<sequence>MMPDQSNDAVPPVLFDRNSISEIKERDVKEMTNLMNVFERRRWQFYLVFTHNLYLQVVQVSCVYVFSIVFLSPHLILLIVSGSYFVLDKDFTNIAVFKPKDEEPFAALNPKGFSFIVDNMLK</sequence>
<keyword evidence="1" id="KW-1133">Transmembrane helix</keyword>
<keyword evidence="1" id="KW-0812">Transmembrane</keyword>
<evidence type="ECO:0000313" key="2">
    <source>
        <dbReference type="Proteomes" id="UP000095283"/>
    </source>
</evidence>
<accession>A0A1I7XN36</accession>
<keyword evidence="1" id="KW-0472">Membrane</keyword>
<proteinExistence type="predicted"/>
<dbReference type="WBParaSite" id="Hba_18729">
    <property type="protein sequence ID" value="Hba_18729"/>
    <property type="gene ID" value="Hba_18729"/>
</dbReference>
<name>A0A1I7XN36_HETBA</name>
<dbReference type="Proteomes" id="UP000095283">
    <property type="component" value="Unplaced"/>
</dbReference>